<dbReference type="InterPro" id="IPR002694">
    <property type="entry name" value="Znf_CHC2"/>
</dbReference>
<dbReference type="InterPro" id="IPR019475">
    <property type="entry name" value="DNA_primase_DnaB-bd"/>
</dbReference>
<proteinExistence type="inferred from homology"/>
<evidence type="ECO:0000256" key="11">
    <source>
        <dbReference type="ARBA" id="ARBA00023163"/>
    </source>
</evidence>
<dbReference type="InterPro" id="IPR006171">
    <property type="entry name" value="TOPRIM_dom"/>
</dbReference>
<keyword evidence="10 12" id="KW-0238">DNA-binding</keyword>
<gene>
    <name evidence="12" type="primary">dnaG</name>
    <name evidence="17" type="ORF">EDD80_101168</name>
</gene>
<name>A0A4R3KX41_9SPHI</name>
<dbReference type="SUPFAM" id="SSF56731">
    <property type="entry name" value="DNA primase core"/>
    <property type="match status" value="1"/>
</dbReference>
<organism evidence="17 18">
    <name type="scientific">Anseongella ginsenosidimutans</name>
    <dbReference type="NCBI Taxonomy" id="496056"/>
    <lineage>
        <taxon>Bacteria</taxon>
        <taxon>Pseudomonadati</taxon>
        <taxon>Bacteroidota</taxon>
        <taxon>Sphingobacteriia</taxon>
        <taxon>Sphingobacteriales</taxon>
        <taxon>Sphingobacteriaceae</taxon>
        <taxon>Anseongella</taxon>
    </lineage>
</organism>
<dbReference type="AlphaFoldDB" id="A0A4R3KX41"/>
<dbReference type="FunFam" id="3.40.1360.10:FF:000002">
    <property type="entry name" value="DNA primase"/>
    <property type="match status" value="1"/>
</dbReference>
<comment type="cofactor">
    <cofactor evidence="12 13 14">
        <name>Zn(2+)</name>
        <dbReference type="ChEBI" id="CHEBI:29105"/>
    </cofactor>
    <text evidence="12 13 14">Binds 1 zinc ion per monomer.</text>
</comment>
<evidence type="ECO:0000256" key="6">
    <source>
        <dbReference type="ARBA" id="ARBA00022723"/>
    </source>
</evidence>
<dbReference type="PANTHER" id="PTHR30313:SF2">
    <property type="entry name" value="DNA PRIMASE"/>
    <property type="match status" value="1"/>
</dbReference>
<dbReference type="Pfam" id="PF10410">
    <property type="entry name" value="DnaB_bind"/>
    <property type="match status" value="1"/>
</dbReference>
<comment type="similarity">
    <text evidence="12 13">Belongs to the DnaG primase family.</text>
</comment>
<evidence type="ECO:0000256" key="7">
    <source>
        <dbReference type="ARBA" id="ARBA00022771"/>
    </source>
</evidence>
<keyword evidence="5 12" id="KW-0235">DNA replication</keyword>
<dbReference type="RefSeq" id="WP_132127442.1">
    <property type="nucleotide sequence ID" value="NZ_SMAD01000001.1"/>
</dbReference>
<dbReference type="PIRSF" id="PIRSF002811">
    <property type="entry name" value="DnaG"/>
    <property type="match status" value="1"/>
</dbReference>
<evidence type="ECO:0000256" key="9">
    <source>
        <dbReference type="ARBA" id="ARBA00022842"/>
    </source>
</evidence>
<sequence>MISPGSIEQIFATADIVEVVGDFVTLKKRGSNYIGLCPFHNEKTPSFNVNPARGIFKCFGCGKGGNAVDFVIEHEKYSYPEAIRYLAKKYGIELDETGPAEDPVQKDERENLFALNEYARAYFGETLFETEEGRDIGLAYFRERGFRDETIKKFQLGYSPDEWEPLTRKALAEGFREEYLIGTGLSVKNAEKGSLYDRFRGRVLFPIHNLTGRVIGFGGRVLRTGAKTAKYVNSPESLIYHKSDTLYGIFYGRNKIREEDSCLLVEGYTDVISLHQSGIENVVASSGTSLTAGQIRLISRYTKNITILYDGDPAGIKASLRGIDMILEEGMNVKVVLFPEGHDPDSFVRKSGGAACREYIKANQKDFILFKADLLLAETANDPIKRATAISEIVESISKIPDSIKASVFVAEASRILQIDERALLTELNKLRMKQLKQERKRPSGGGAPAFPGSGSERGGAGQTGAYPGQGAASGGEAHPGEEAWQAAGAESIEPAVLSDNDDAQEREIVRLMLNYGHEELNEGLSINQFLVSNLEDVEFGNTPVKQILDEIKDALKQEKEFNPLEFTRHSQEDVRQLAVALLSNPYVISENWENMHGIYVPSETELLAQAVLSAIFHLKMRKVMRMIAGNQLKLKEVTDTEEQMALQLEHIRLSNIKRELSKELGTVILK</sequence>
<keyword evidence="2 12" id="KW-0639">Primosome</keyword>
<evidence type="ECO:0000256" key="14">
    <source>
        <dbReference type="PIRSR" id="PIRSR002811-1"/>
    </source>
</evidence>
<dbReference type="EMBL" id="SMAD01000001">
    <property type="protein sequence ID" value="TCS89971.1"/>
    <property type="molecule type" value="Genomic_DNA"/>
</dbReference>
<evidence type="ECO:0000313" key="17">
    <source>
        <dbReference type="EMBL" id="TCS89971.1"/>
    </source>
</evidence>
<dbReference type="FunFam" id="3.90.580.10:FF:000001">
    <property type="entry name" value="DNA primase"/>
    <property type="match status" value="1"/>
</dbReference>
<dbReference type="InterPro" id="IPR050219">
    <property type="entry name" value="DnaG_primase"/>
</dbReference>
<evidence type="ECO:0000256" key="1">
    <source>
        <dbReference type="ARBA" id="ARBA00022478"/>
    </source>
</evidence>
<feature type="region of interest" description="Disordered" evidence="15">
    <location>
        <begin position="435"/>
        <end position="487"/>
    </location>
</feature>
<evidence type="ECO:0000256" key="12">
    <source>
        <dbReference type="HAMAP-Rule" id="MF_00974"/>
    </source>
</evidence>
<dbReference type="InterPro" id="IPR034151">
    <property type="entry name" value="TOPRIM_DnaG_bac"/>
</dbReference>
<dbReference type="GO" id="GO:0006269">
    <property type="term" value="P:DNA replication, synthesis of primer"/>
    <property type="evidence" value="ECO:0007669"/>
    <property type="project" value="UniProtKB-UniRule"/>
</dbReference>
<keyword evidence="9" id="KW-0460">Magnesium</keyword>
<dbReference type="GO" id="GO:0000428">
    <property type="term" value="C:DNA-directed RNA polymerase complex"/>
    <property type="evidence" value="ECO:0007669"/>
    <property type="project" value="UniProtKB-KW"/>
</dbReference>
<evidence type="ECO:0000256" key="8">
    <source>
        <dbReference type="ARBA" id="ARBA00022833"/>
    </source>
</evidence>
<dbReference type="PANTHER" id="PTHR30313">
    <property type="entry name" value="DNA PRIMASE"/>
    <property type="match status" value="1"/>
</dbReference>
<accession>A0A4R3KX41</accession>
<dbReference type="Gene3D" id="3.40.1360.10">
    <property type="match status" value="1"/>
</dbReference>
<dbReference type="InterPro" id="IPR036977">
    <property type="entry name" value="DNA_primase_Znf_CHC2"/>
</dbReference>
<dbReference type="InterPro" id="IPR013264">
    <property type="entry name" value="DNAG_N"/>
</dbReference>
<dbReference type="Pfam" id="PF08275">
    <property type="entry name" value="DNAG_N"/>
    <property type="match status" value="1"/>
</dbReference>
<dbReference type="GO" id="GO:0003899">
    <property type="term" value="F:DNA-directed RNA polymerase activity"/>
    <property type="evidence" value="ECO:0007669"/>
    <property type="project" value="UniProtKB-UniRule"/>
</dbReference>
<feature type="domain" description="Toprim" evidence="16">
    <location>
        <begin position="260"/>
        <end position="341"/>
    </location>
</feature>
<keyword evidence="11 12" id="KW-0804">Transcription</keyword>
<dbReference type="InterPro" id="IPR037068">
    <property type="entry name" value="DNA_primase_core_N_sf"/>
</dbReference>
<evidence type="ECO:0000256" key="4">
    <source>
        <dbReference type="ARBA" id="ARBA00022695"/>
    </source>
</evidence>
<dbReference type="EC" id="2.7.7.101" evidence="12"/>
<comment type="domain">
    <text evidence="12">Contains an N-terminal zinc-binding domain, a central core domain that contains the primase activity, and a C-terminal DnaB-binding domain.</text>
</comment>
<keyword evidence="6 12" id="KW-0479">Metal-binding</keyword>
<dbReference type="GO" id="GO:0005737">
    <property type="term" value="C:cytoplasm"/>
    <property type="evidence" value="ECO:0007669"/>
    <property type="project" value="TreeGrafter"/>
</dbReference>
<dbReference type="InterPro" id="IPR006295">
    <property type="entry name" value="DNA_primase_DnaG"/>
</dbReference>
<evidence type="ECO:0000256" key="13">
    <source>
        <dbReference type="PIRNR" id="PIRNR002811"/>
    </source>
</evidence>
<evidence type="ECO:0000256" key="10">
    <source>
        <dbReference type="ARBA" id="ARBA00023125"/>
    </source>
</evidence>
<keyword evidence="3 12" id="KW-0808">Transferase</keyword>
<dbReference type="GO" id="GO:0003677">
    <property type="term" value="F:DNA binding"/>
    <property type="evidence" value="ECO:0007669"/>
    <property type="project" value="UniProtKB-KW"/>
</dbReference>
<dbReference type="Pfam" id="PF13155">
    <property type="entry name" value="Toprim_2"/>
    <property type="match status" value="1"/>
</dbReference>
<comment type="caution">
    <text evidence="17">The sequence shown here is derived from an EMBL/GenBank/DDBJ whole genome shotgun (WGS) entry which is preliminary data.</text>
</comment>
<dbReference type="PROSITE" id="PS50880">
    <property type="entry name" value="TOPRIM"/>
    <property type="match status" value="1"/>
</dbReference>
<dbReference type="Gene3D" id="3.90.580.10">
    <property type="entry name" value="Zinc finger, CHC2-type domain"/>
    <property type="match status" value="1"/>
</dbReference>
<evidence type="ECO:0000259" key="16">
    <source>
        <dbReference type="PROSITE" id="PS50880"/>
    </source>
</evidence>
<protein>
    <recommendedName>
        <fullName evidence="12 13">DNA primase</fullName>
        <ecNumber evidence="12">2.7.7.101</ecNumber>
    </recommendedName>
</protein>
<evidence type="ECO:0000256" key="3">
    <source>
        <dbReference type="ARBA" id="ARBA00022679"/>
    </source>
</evidence>
<dbReference type="Proteomes" id="UP000295807">
    <property type="component" value="Unassembled WGS sequence"/>
</dbReference>
<dbReference type="CDD" id="cd03364">
    <property type="entry name" value="TOPRIM_DnaG_primases"/>
    <property type="match status" value="1"/>
</dbReference>
<dbReference type="GO" id="GO:1990077">
    <property type="term" value="C:primosome complex"/>
    <property type="evidence" value="ECO:0007669"/>
    <property type="project" value="UniProtKB-KW"/>
</dbReference>
<comment type="catalytic activity">
    <reaction evidence="12">
        <text>ssDNA + n NTP = ssDNA/pppN(pN)n-1 hybrid + (n-1) diphosphate.</text>
        <dbReference type="EC" id="2.7.7.101"/>
    </reaction>
</comment>
<comment type="function">
    <text evidence="12 13">RNA polymerase that catalyzes the synthesis of short RNA molecules used as primers for DNA polymerase during DNA replication.</text>
</comment>
<dbReference type="GO" id="GO:0008270">
    <property type="term" value="F:zinc ion binding"/>
    <property type="evidence" value="ECO:0007669"/>
    <property type="project" value="UniProtKB-UniRule"/>
</dbReference>
<feature type="zinc finger region" description="CHC2-type" evidence="12 14">
    <location>
        <begin position="37"/>
        <end position="61"/>
    </location>
</feature>
<dbReference type="InterPro" id="IPR030846">
    <property type="entry name" value="DnaG_bac"/>
</dbReference>
<dbReference type="NCBIfam" id="TIGR01391">
    <property type="entry name" value="dnaG"/>
    <property type="match status" value="1"/>
</dbReference>
<dbReference type="Pfam" id="PF01807">
    <property type="entry name" value="Zn_ribbon_DnaG"/>
    <property type="match status" value="1"/>
</dbReference>
<keyword evidence="4 12" id="KW-0548">Nucleotidyltransferase</keyword>
<evidence type="ECO:0000256" key="2">
    <source>
        <dbReference type="ARBA" id="ARBA00022515"/>
    </source>
</evidence>
<dbReference type="Gene3D" id="3.90.980.10">
    <property type="entry name" value="DNA primase, catalytic core, N-terminal domain"/>
    <property type="match status" value="1"/>
</dbReference>
<dbReference type="HAMAP" id="MF_00974">
    <property type="entry name" value="DNA_primase_DnaG"/>
    <property type="match status" value="1"/>
</dbReference>
<keyword evidence="8 12" id="KW-0862">Zinc</keyword>
<comment type="subunit">
    <text evidence="12">Monomer. Interacts with DnaB.</text>
</comment>
<dbReference type="SUPFAM" id="SSF57783">
    <property type="entry name" value="Zinc beta-ribbon"/>
    <property type="match status" value="1"/>
</dbReference>
<keyword evidence="18" id="KW-1185">Reference proteome</keyword>
<dbReference type="SMART" id="SM00493">
    <property type="entry name" value="TOPRIM"/>
    <property type="match status" value="1"/>
</dbReference>
<keyword evidence="7 12" id="KW-0863">Zinc-finger</keyword>
<evidence type="ECO:0000256" key="5">
    <source>
        <dbReference type="ARBA" id="ARBA00022705"/>
    </source>
</evidence>
<evidence type="ECO:0000256" key="15">
    <source>
        <dbReference type="SAM" id="MobiDB-lite"/>
    </source>
</evidence>
<reference evidence="17 18" key="1">
    <citation type="submission" date="2019-03" db="EMBL/GenBank/DDBJ databases">
        <title>Genomic Encyclopedia of Type Strains, Phase IV (KMG-IV): sequencing the most valuable type-strain genomes for metagenomic binning, comparative biology and taxonomic classification.</title>
        <authorList>
            <person name="Goeker M."/>
        </authorList>
    </citation>
    <scope>NUCLEOTIDE SEQUENCE [LARGE SCALE GENOMIC DNA]</scope>
    <source>
        <strain evidence="17 18">DSM 21100</strain>
    </source>
</reference>
<keyword evidence="1 12" id="KW-0240">DNA-directed RNA polymerase</keyword>
<dbReference type="SMART" id="SM00400">
    <property type="entry name" value="ZnF_CHCC"/>
    <property type="match status" value="1"/>
</dbReference>
<dbReference type="OrthoDB" id="9803773at2"/>
<evidence type="ECO:0000313" key="18">
    <source>
        <dbReference type="Proteomes" id="UP000295807"/>
    </source>
</evidence>